<protein>
    <submittedName>
        <fullName evidence="2">Uncharacterized protein</fullName>
    </submittedName>
</protein>
<gene>
    <name evidence="2" type="ORF">NA57DRAFT_53265</name>
</gene>
<dbReference type="EMBL" id="ML978123">
    <property type="protein sequence ID" value="KAF2101289.1"/>
    <property type="molecule type" value="Genomic_DNA"/>
</dbReference>
<feature type="region of interest" description="Disordered" evidence="1">
    <location>
        <begin position="15"/>
        <end position="58"/>
    </location>
</feature>
<evidence type="ECO:0000256" key="1">
    <source>
        <dbReference type="SAM" id="MobiDB-lite"/>
    </source>
</evidence>
<proteinExistence type="predicted"/>
<organism evidence="2 3">
    <name type="scientific">Rhizodiscina lignyota</name>
    <dbReference type="NCBI Taxonomy" id="1504668"/>
    <lineage>
        <taxon>Eukaryota</taxon>
        <taxon>Fungi</taxon>
        <taxon>Dikarya</taxon>
        <taxon>Ascomycota</taxon>
        <taxon>Pezizomycotina</taxon>
        <taxon>Dothideomycetes</taxon>
        <taxon>Pleosporomycetidae</taxon>
        <taxon>Aulographales</taxon>
        <taxon>Rhizodiscinaceae</taxon>
        <taxon>Rhizodiscina</taxon>
    </lineage>
</organism>
<feature type="compositionally biased region" description="Pro residues" evidence="1">
    <location>
        <begin position="27"/>
        <end position="37"/>
    </location>
</feature>
<comment type="caution">
    <text evidence="2">The sequence shown here is derived from an EMBL/GenBank/DDBJ whole genome shotgun (WGS) entry which is preliminary data.</text>
</comment>
<dbReference type="Proteomes" id="UP000799772">
    <property type="component" value="Unassembled WGS sequence"/>
</dbReference>
<evidence type="ECO:0000313" key="3">
    <source>
        <dbReference type="Proteomes" id="UP000799772"/>
    </source>
</evidence>
<dbReference type="AlphaFoldDB" id="A0A9P4MD46"/>
<accession>A0A9P4MD46</accession>
<evidence type="ECO:0000313" key="2">
    <source>
        <dbReference type="EMBL" id="KAF2101289.1"/>
    </source>
</evidence>
<name>A0A9P4MD46_9PEZI</name>
<sequence length="100" mass="10577">MFTWDPAEPQVTLLAPAPSPTLVSTPTPIPAPAPPSPQLKDQLPQFSASFPDGPNRPIETIPTIITVSSGRHGQEAVCVLSGGSRRDLQYYIGADAGKEK</sequence>
<keyword evidence="3" id="KW-1185">Reference proteome</keyword>
<reference evidence="2" key="1">
    <citation type="journal article" date="2020" name="Stud. Mycol.">
        <title>101 Dothideomycetes genomes: a test case for predicting lifestyles and emergence of pathogens.</title>
        <authorList>
            <person name="Haridas S."/>
            <person name="Albert R."/>
            <person name="Binder M."/>
            <person name="Bloem J."/>
            <person name="Labutti K."/>
            <person name="Salamov A."/>
            <person name="Andreopoulos B."/>
            <person name="Baker S."/>
            <person name="Barry K."/>
            <person name="Bills G."/>
            <person name="Bluhm B."/>
            <person name="Cannon C."/>
            <person name="Castanera R."/>
            <person name="Culley D."/>
            <person name="Daum C."/>
            <person name="Ezra D."/>
            <person name="Gonzalez J."/>
            <person name="Henrissat B."/>
            <person name="Kuo A."/>
            <person name="Liang C."/>
            <person name="Lipzen A."/>
            <person name="Lutzoni F."/>
            <person name="Magnuson J."/>
            <person name="Mondo S."/>
            <person name="Nolan M."/>
            <person name="Ohm R."/>
            <person name="Pangilinan J."/>
            <person name="Park H.-J."/>
            <person name="Ramirez L."/>
            <person name="Alfaro M."/>
            <person name="Sun H."/>
            <person name="Tritt A."/>
            <person name="Yoshinaga Y."/>
            <person name="Zwiers L.-H."/>
            <person name="Turgeon B."/>
            <person name="Goodwin S."/>
            <person name="Spatafora J."/>
            <person name="Crous P."/>
            <person name="Grigoriev I."/>
        </authorList>
    </citation>
    <scope>NUCLEOTIDE SEQUENCE</scope>
    <source>
        <strain evidence="2">CBS 133067</strain>
    </source>
</reference>